<evidence type="ECO:0000256" key="2">
    <source>
        <dbReference type="ARBA" id="ARBA00004409"/>
    </source>
</evidence>
<comment type="caution">
    <text evidence="14">The sequence shown here is derived from an EMBL/GenBank/DDBJ whole genome shotgun (WGS) entry which is preliminary data.</text>
</comment>
<evidence type="ECO:0000256" key="5">
    <source>
        <dbReference type="ARBA" id="ARBA00022927"/>
    </source>
</evidence>
<dbReference type="GO" id="GO:0000149">
    <property type="term" value="F:SNARE binding"/>
    <property type="evidence" value="ECO:0007669"/>
    <property type="project" value="TreeGrafter"/>
</dbReference>
<dbReference type="PANTHER" id="PTHR21230:SF1">
    <property type="entry name" value="GOLGI SNAP RECEPTOR COMPLEX MEMBER 2"/>
    <property type="match status" value="1"/>
</dbReference>
<evidence type="ECO:0000256" key="11">
    <source>
        <dbReference type="PIRNR" id="PIRNR028865"/>
    </source>
</evidence>
<dbReference type="Proteomes" id="UP000268093">
    <property type="component" value="Unassembled WGS sequence"/>
</dbReference>
<evidence type="ECO:0000256" key="7">
    <source>
        <dbReference type="ARBA" id="ARBA00023034"/>
    </source>
</evidence>
<evidence type="ECO:0000256" key="8">
    <source>
        <dbReference type="ARBA" id="ARBA00023136"/>
    </source>
</evidence>
<dbReference type="PIRSF" id="PIRSF028865">
    <property type="entry name" value="Membrin-2"/>
    <property type="match status" value="1"/>
</dbReference>
<comment type="subcellular location">
    <subcellularLocation>
        <location evidence="1">Endoplasmic reticulum membrane</location>
        <topology evidence="1">Single-pass type IV membrane protein</topology>
    </subcellularLocation>
    <subcellularLocation>
        <location evidence="2">Golgi apparatus membrane</location>
        <topology evidence="2">Single-pass type IV membrane protein</topology>
    </subcellularLocation>
</comment>
<keyword evidence="4 13" id="KW-0812">Transmembrane</keyword>
<comment type="similarity">
    <text evidence="9 11">Belongs to the BOS1 family.</text>
</comment>
<feature type="transmembrane region" description="Helical" evidence="13">
    <location>
        <begin position="229"/>
        <end position="249"/>
    </location>
</feature>
<dbReference type="CDD" id="cd15863">
    <property type="entry name" value="SNARE_GS27"/>
    <property type="match status" value="1"/>
</dbReference>
<dbReference type="GO" id="GO:0031201">
    <property type="term" value="C:SNARE complex"/>
    <property type="evidence" value="ECO:0007669"/>
    <property type="project" value="TreeGrafter"/>
</dbReference>
<gene>
    <name evidence="14" type="ORF">BC936DRAFT_138412</name>
</gene>
<sequence length="250" mass="28637">MTLKSCDTPPQSHRAKLALLCRPFLSFATMNSLYNAALKQVNAIQRDLKKFETGEDTSVGFQGQISAVFNSLQRSIDDYDTLAKREMITAKRETAMARVSKFRDDYQQYKAEFDRLKKREENKVLQTQERSELFGRRISRNYSPIPEHPYSPQPTPLQAYQARERDFASSTDNFLDQIIAQGQNILGDLGDQNGMLKNAQRKMLDTANTLGLSQSVIRYIERRSAQDKWIFLAGSVITLGLIWAIIHYLT</sequence>
<organism evidence="14 15">
    <name type="scientific">Jimgerdemannia flammicorona</name>
    <dbReference type="NCBI Taxonomy" id="994334"/>
    <lineage>
        <taxon>Eukaryota</taxon>
        <taxon>Fungi</taxon>
        <taxon>Fungi incertae sedis</taxon>
        <taxon>Mucoromycota</taxon>
        <taxon>Mucoromycotina</taxon>
        <taxon>Endogonomycetes</taxon>
        <taxon>Endogonales</taxon>
        <taxon>Endogonaceae</taxon>
        <taxon>Jimgerdemannia</taxon>
    </lineage>
</organism>
<dbReference type="AlphaFoldDB" id="A0A433DIC3"/>
<keyword evidence="3 11" id="KW-0813">Transport</keyword>
<protein>
    <recommendedName>
        <fullName evidence="10 11">Protein transport protein BOS1</fullName>
    </recommendedName>
</protein>
<evidence type="ECO:0000256" key="6">
    <source>
        <dbReference type="ARBA" id="ARBA00022989"/>
    </source>
</evidence>
<dbReference type="GO" id="GO:0006906">
    <property type="term" value="P:vesicle fusion"/>
    <property type="evidence" value="ECO:0007669"/>
    <property type="project" value="TreeGrafter"/>
</dbReference>
<evidence type="ECO:0000313" key="15">
    <source>
        <dbReference type="Proteomes" id="UP000268093"/>
    </source>
</evidence>
<evidence type="ECO:0000256" key="12">
    <source>
        <dbReference type="SAM" id="Coils"/>
    </source>
</evidence>
<feature type="coiled-coil region" evidence="12">
    <location>
        <begin position="92"/>
        <end position="119"/>
    </location>
</feature>
<dbReference type="Pfam" id="PF12352">
    <property type="entry name" value="V-SNARE_C"/>
    <property type="match status" value="1"/>
</dbReference>
<dbReference type="EMBL" id="RBNI01001306">
    <property type="protein sequence ID" value="RUP50603.1"/>
    <property type="molecule type" value="Genomic_DNA"/>
</dbReference>
<dbReference type="GO" id="GO:0005484">
    <property type="term" value="F:SNAP receptor activity"/>
    <property type="evidence" value="ECO:0007669"/>
    <property type="project" value="InterPro"/>
</dbReference>
<dbReference type="GO" id="GO:0005789">
    <property type="term" value="C:endoplasmic reticulum membrane"/>
    <property type="evidence" value="ECO:0007669"/>
    <property type="project" value="UniProtKB-SubCell"/>
</dbReference>
<dbReference type="GO" id="GO:0031902">
    <property type="term" value="C:late endosome membrane"/>
    <property type="evidence" value="ECO:0007669"/>
    <property type="project" value="TreeGrafter"/>
</dbReference>
<evidence type="ECO:0000256" key="13">
    <source>
        <dbReference type="SAM" id="Phobius"/>
    </source>
</evidence>
<dbReference type="GO" id="GO:0006888">
    <property type="term" value="P:endoplasmic reticulum to Golgi vesicle-mediated transport"/>
    <property type="evidence" value="ECO:0007669"/>
    <property type="project" value="TreeGrafter"/>
</dbReference>
<evidence type="ECO:0000256" key="10">
    <source>
        <dbReference type="ARBA" id="ARBA00040957"/>
    </source>
</evidence>
<evidence type="ECO:0000256" key="4">
    <source>
        <dbReference type="ARBA" id="ARBA00022692"/>
    </source>
</evidence>
<dbReference type="GO" id="GO:0015031">
    <property type="term" value="P:protein transport"/>
    <property type="evidence" value="ECO:0007669"/>
    <property type="project" value="UniProtKB-KW"/>
</dbReference>
<keyword evidence="5 11" id="KW-0653">Protein transport</keyword>
<keyword evidence="15" id="KW-1185">Reference proteome</keyword>
<accession>A0A433DIC3</accession>
<dbReference type="Gene3D" id="1.20.5.110">
    <property type="match status" value="1"/>
</dbReference>
<dbReference type="OrthoDB" id="158360at2759"/>
<keyword evidence="8 11" id="KW-0472">Membrane</keyword>
<evidence type="ECO:0000256" key="1">
    <source>
        <dbReference type="ARBA" id="ARBA00004163"/>
    </source>
</evidence>
<proteinExistence type="inferred from homology"/>
<keyword evidence="7" id="KW-0333">Golgi apparatus</keyword>
<dbReference type="InterPro" id="IPR027027">
    <property type="entry name" value="GOSR2/Membrin/Bos1"/>
</dbReference>
<name>A0A433DIC3_9FUNG</name>
<comment type="function">
    <text evidence="11">SNARE required for protein transport between the ER and the Golgi complex.</text>
</comment>
<evidence type="ECO:0000256" key="3">
    <source>
        <dbReference type="ARBA" id="ARBA00022448"/>
    </source>
</evidence>
<keyword evidence="6 13" id="KW-1133">Transmembrane helix</keyword>
<dbReference type="PANTHER" id="PTHR21230">
    <property type="entry name" value="VESICLE TRANSPORT V-SNARE PROTEIN VTI1-RELATED"/>
    <property type="match status" value="1"/>
</dbReference>
<dbReference type="GO" id="GO:0012507">
    <property type="term" value="C:ER to Golgi transport vesicle membrane"/>
    <property type="evidence" value="ECO:0007669"/>
    <property type="project" value="TreeGrafter"/>
</dbReference>
<evidence type="ECO:0000313" key="14">
    <source>
        <dbReference type="EMBL" id="RUP50603.1"/>
    </source>
</evidence>
<dbReference type="GO" id="GO:0000139">
    <property type="term" value="C:Golgi membrane"/>
    <property type="evidence" value="ECO:0007669"/>
    <property type="project" value="UniProtKB-SubCell"/>
</dbReference>
<keyword evidence="12" id="KW-0175">Coiled coil</keyword>
<reference evidence="14 15" key="1">
    <citation type="journal article" date="2018" name="New Phytol.">
        <title>Phylogenomics of Endogonaceae and evolution of mycorrhizas within Mucoromycota.</title>
        <authorList>
            <person name="Chang Y."/>
            <person name="Desiro A."/>
            <person name="Na H."/>
            <person name="Sandor L."/>
            <person name="Lipzen A."/>
            <person name="Clum A."/>
            <person name="Barry K."/>
            <person name="Grigoriev I.V."/>
            <person name="Martin F.M."/>
            <person name="Stajich J.E."/>
            <person name="Smith M.E."/>
            <person name="Bonito G."/>
            <person name="Spatafora J.W."/>
        </authorList>
    </citation>
    <scope>NUCLEOTIDE SEQUENCE [LARGE SCALE GENOMIC DNA]</scope>
    <source>
        <strain evidence="14 15">GMNB39</strain>
    </source>
</reference>
<evidence type="ECO:0000256" key="9">
    <source>
        <dbReference type="ARBA" id="ARBA00037983"/>
    </source>
</evidence>